<comment type="pathway">
    <text evidence="3">Carbohydrate biosynthesis; dTDP-L-rhamnose biosynthesis.</text>
</comment>
<dbReference type="InterPro" id="IPR036291">
    <property type="entry name" value="NAD(P)-bd_dom_sf"/>
</dbReference>
<dbReference type="Pfam" id="PF00908">
    <property type="entry name" value="dTDP_sugar_isom"/>
    <property type="match status" value="1"/>
</dbReference>
<evidence type="ECO:0000313" key="5">
    <source>
        <dbReference type="EMBL" id="MBC2962293.1"/>
    </source>
</evidence>
<evidence type="ECO:0000256" key="1">
    <source>
        <dbReference type="ARBA" id="ARBA00010154"/>
    </source>
</evidence>
<dbReference type="InterPro" id="IPR005913">
    <property type="entry name" value="dTDP_dehydrorham_reduct"/>
</dbReference>
<sequence>MLVVELIETQIPGLLVVRLDVHEDSRGWFKENWQRAKMTDLGLPDFGPVQNNMSFNTRRGATRGIHAEPWDKFVSVAAGRVFGAWVDMREGPSFGMTFHIEIEAAVAVFVPRGVGNSYQTLEDGTVYSYLVNDHWRPGFTYPALHLGDPTAAIPWPIPLEESEISAKDLGNPSLDDVVPMAPRRTLVVGAGGQLGRALCSTFPAAVPVDRDELDLTDAAAVEAWPWHEYDTVLNAAAYTAVDAAETPEGRRAAWAANASGPATLARLAGEHGFTLVHYSSDYVFDGTAAGPDGHTEDEALSPLGVYAQSKAAGDLAVGTAPRHYVLRTSWVVGDGANFVRTMQRLAADGVSPAVVDDQVGRLTFTDELVRATSHLLDGKAPYGIYNVTNGGEPTSWYDVARAVFRLAGRDESDVTPTSTAAYAKEYGQGKQLAPRPLHSVLDLAKLRATGFEPEDAMTALERYVRGETAQADSRP</sequence>
<dbReference type="SUPFAM" id="SSF51182">
    <property type="entry name" value="RmlC-like cupins"/>
    <property type="match status" value="1"/>
</dbReference>
<gene>
    <name evidence="5" type="ORF">H7344_18545</name>
</gene>
<evidence type="ECO:0000259" key="4">
    <source>
        <dbReference type="Pfam" id="PF04321"/>
    </source>
</evidence>
<dbReference type="SUPFAM" id="SSF51735">
    <property type="entry name" value="NAD(P)-binding Rossmann-fold domains"/>
    <property type="match status" value="1"/>
</dbReference>
<comment type="caution">
    <text evidence="5">The sequence shown here is derived from an EMBL/GenBank/DDBJ whole genome shotgun (WGS) entry which is preliminary data.</text>
</comment>
<organism evidence="5 6">
    <name type="scientific">Nocardioides deserti</name>
    <dbReference type="NCBI Taxonomy" id="1588644"/>
    <lineage>
        <taxon>Bacteria</taxon>
        <taxon>Bacillati</taxon>
        <taxon>Actinomycetota</taxon>
        <taxon>Actinomycetes</taxon>
        <taxon>Propionibacteriales</taxon>
        <taxon>Nocardioidaceae</taxon>
        <taxon>Nocardioides</taxon>
    </lineage>
</organism>
<dbReference type="RefSeq" id="WP_186347506.1">
    <property type="nucleotide sequence ID" value="NZ_BMMR01000008.1"/>
</dbReference>
<feature type="domain" description="RmlD-like substrate binding" evidence="4">
    <location>
        <begin position="184"/>
        <end position="464"/>
    </location>
</feature>
<dbReference type="PANTHER" id="PTHR10491:SF4">
    <property type="entry name" value="METHIONINE ADENOSYLTRANSFERASE 2 SUBUNIT BETA"/>
    <property type="match status" value="1"/>
</dbReference>
<dbReference type="Pfam" id="PF04321">
    <property type="entry name" value="RmlD_sub_bind"/>
    <property type="match status" value="1"/>
</dbReference>
<comment type="similarity">
    <text evidence="1">Belongs to the dTDP-4-dehydrorhamnose 3,5-epimerase family.</text>
</comment>
<dbReference type="Proteomes" id="UP000604001">
    <property type="component" value="Unassembled WGS sequence"/>
</dbReference>
<dbReference type="InterPro" id="IPR014710">
    <property type="entry name" value="RmlC-like_jellyroll"/>
</dbReference>
<keyword evidence="3" id="KW-0560">Oxidoreductase</keyword>
<dbReference type="Gene3D" id="2.60.120.10">
    <property type="entry name" value="Jelly Rolls"/>
    <property type="match status" value="1"/>
</dbReference>
<dbReference type="InterPro" id="IPR011051">
    <property type="entry name" value="RmlC_Cupin_sf"/>
</dbReference>
<proteinExistence type="inferred from homology"/>
<dbReference type="InterPro" id="IPR029903">
    <property type="entry name" value="RmlD-like-bd"/>
</dbReference>
<dbReference type="Gene3D" id="3.40.50.720">
    <property type="entry name" value="NAD(P)-binding Rossmann-like Domain"/>
    <property type="match status" value="1"/>
</dbReference>
<dbReference type="EC" id="1.1.1.133" evidence="3"/>
<evidence type="ECO:0000256" key="2">
    <source>
        <dbReference type="ARBA" id="ARBA00010944"/>
    </source>
</evidence>
<keyword evidence="3" id="KW-0521">NADP</keyword>
<protein>
    <recommendedName>
        <fullName evidence="3">dTDP-4-dehydrorhamnose reductase</fullName>
        <ecNumber evidence="3">1.1.1.133</ecNumber>
    </recommendedName>
</protein>
<comment type="function">
    <text evidence="3">Catalyzes the reduction of dTDP-6-deoxy-L-lyxo-4-hexulose to yield dTDP-L-rhamnose.</text>
</comment>
<dbReference type="Gene3D" id="3.90.25.10">
    <property type="entry name" value="UDP-galactose 4-epimerase, domain 1"/>
    <property type="match status" value="1"/>
</dbReference>
<dbReference type="CDD" id="cd05254">
    <property type="entry name" value="dTDP_HR_like_SDR_e"/>
    <property type="match status" value="1"/>
</dbReference>
<dbReference type="InterPro" id="IPR000888">
    <property type="entry name" value="RmlC-like"/>
</dbReference>
<comment type="similarity">
    <text evidence="2 3">Belongs to the dTDP-4-dehydrorhamnose reductase family.</text>
</comment>
<dbReference type="PANTHER" id="PTHR10491">
    <property type="entry name" value="DTDP-4-DEHYDRORHAMNOSE REDUCTASE"/>
    <property type="match status" value="1"/>
</dbReference>
<name>A0ABR6UD70_9ACTN</name>
<reference evidence="5 6" key="1">
    <citation type="submission" date="2020-08" db="EMBL/GenBank/DDBJ databases">
        <title>novel species in genus Nocardioides.</title>
        <authorList>
            <person name="Zhang G."/>
        </authorList>
    </citation>
    <scope>NUCLEOTIDE SEQUENCE [LARGE SCALE GENOMIC DNA]</scope>
    <source>
        <strain evidence="5 6">SC8A-24</strain>
    </source>
</reference>
<evidence type="ECO:0000256" key="3">
    <source>
        <dbReference type="RuleBase" id="RU364082"/>
    </source>
</evidence>
<dbReference type="EMBL" id="JACMYC010000019">
    <property type="protein sequence ID" value="MBC2962293.1"/>
    <property type="molecule type" value="Genomic_DNA"/>
</dbReference>
<accession>A0ABR6UD70</accession>
<evidence type="ECO:0000313" key="6">
    <source>
        <dbReference type="Proteomes" id="UP000604001"/>
    </source>
</evidence>
<keyword evidence="6" id="KW-1185">Reference proteome</keyword>